<accession>A0A0G0GZ40</accession>
<dbReference type="EMBL" id="LBTH01000005">
    <property type="protein sequence ID" value="KKQ36213.1"/>
    <property type="molecule type" value="Genomic_DNA"/>
</dbReference>
<dbReference type="CDD" id="cd00093">
    <property type="entry name" value="HTH_XRE"/>
    <property type="match status" value="1"/>
</dbReference>
<protein>
    <submittedName>
        <fullName evidence="3">Helix-turn-helix domain-containing protein</fullName>
    </submittedName>
</protein>
<proteinExistence type="predicted"/>
<dbReference type="SMART" id="SM00530">
    <property type="entry name" value="HTH_XRE"/>
    <property type="match status" value="1"/>
</dbReference>
<name>A0A0G0GZ40_9BACT</name>
<gene>
    <name evidence="3" type="ORF">US52_C0005G0003</name>
</gene>
<sequence length="112" mass="13271">MIKKRKLKNEHLLIPFEEILAETYDTPEKRAKFDKELEEFIVENRRQLLAEMGEKVKKAREKSGVTQEELARRIKTTRSTISRVEKGKQNLTVEYIMKVATALGKKYEIRIY</sequence>
<dbReference type="Pfam" id="PF01381">
    <property type="entry name" value="HTH_3"/>
    <property type="match status" value="1"/>
</dbReference>
<dbReference type="Gene3D" id="1.10.260.40">
    <property type="entry name" value="lambda repressor-like DNA-binding domains"/>
    <property type="match status" value="1"/>
</dbReference>
<feature type="domain" description="HTH cro/C1-type" evidence="2">
    <location>
        <begin position="56"/>
        <end position="110"/>
    </location>
</feature>
<dbReference type="SUPFAM" id="SSF47413">
    <property type="entry name" value="lambda repressor-like DNA-binding domains"/>
    <property type="match status" value="1"/>
</dbReference>
<dbReference type="Proteomes" id="UP000034852">
    <property type="component" value="Unassembled WGS sequence"/>
</dbReference>
<dbReference type="GO" id="GO:0003677">
    <property type="term" value="F:DNA binding"/>
    <property type="evidence" value="ECO:0007669"/>
    <property type="project" value="UniProtKB-KW"/>
</dbReference>
<reference evidence="3 4" key="1">
    <citation type="journal article" date="2015" name="Nature">
        <title>rRNA introns, odd ribosomes, and small enigmatic genomes across a large radiation of phyla.</title>
        <authorList>
            <person name="Brown C.T."/>
            <person name="Hug L.A."/>
            <person name="Thomas B.C."/>
            <person name="Sharon I."/>
            <person name="Castelle C.J."/>
            <person name="Singh A."/>
            <person name="Wilkins M.J."/>
            <person name="Williams K.H."/>
            <person name="Banfield J.F."/>
        </authorList>
    </citation>
    <scope>NUCLEOTIDE SEQUENCE [LARGE SCALE GENOMIC DNA]</scope>
</reference>
<dbReference type="PROSITE" id="PS50943">
    <property type="entry name" value="HTH_CROC1"/>
    <property type="match status" value="1"/>
</dbReference>
<keyword evidence="1" id="KW-0238">DNA-binding</keyword>
<evidence type="ECO:0000256" key="1">
    <source>
        <dbReference type="ARBA" id="ARBA00023125"/>
    </source>
</evidence>
<evidence type="ECO:0000259" key="2">
    <source>
        <dbReference type="PROSITE" id="PS50943"/>
    </source>
</evidence>
<dbReference type="AlphaFoldDB" id="A0A0G0GZ40"/>
<comment type="caution">
    <text evidence="3">The sequence shown here is derived from an EMBL/GenBank/DDBJ whole genome shotgun (WGS) entry which is preliminary data.</text>
</comment>
<dbReference type="InterPro" id="IPR010982">
    <property type="entry name" value="Lambda_DNA-bd_dom_sf"/>
</dbReference>
<dbReference type="PANTHER" id="PTHR46558">
    <property type="entry name" value="TRACRIPTIONAL REGULATORY PROTEIN-RELATED-RELATED"/>
    <property type="match status" value="1"/>
</dbReference>
<dbReference type="InterPro" id="IPR001387">
    <property type="entry name" value="Cro/C1-type_HTH"/>
</dbReference>
<evidence type="ECO:0000313" key="3">
    <source>
        <dbReference type="EMBL" id="KKQ36213.1"/>
    </source>
</evidence>
<organism evidence="3 4">
    <name type="scientific">candidate division WS6 bacterium GW2011_GWA2_37_6</name>
    <dbReference type="NCBI Taxonomy" id="1619087"/>
    <lineage>
        <taxon>Bacteria</taxon>
        <taxon>Candidatus Dojkabacteria</taxon>
    </lineage>
</organism>
<dbReference type="PANTHER" id="PTHR46558:SF3">
    <property type="entry name" value="TRANSCRIPTIONAL REGULATOR"/>
    <property type="match status" value="1"/>
</dbReference>
<evidence type="ECO:0000313" key="4">
    <source>
        <dbReference type="Proteomes" id="UP000034852"/>
    </source>
</evidence>